<feature type="domain" description="SnoaL-like" evidence="1">
    <location>
        <begin position="12"/>
        <end position="131"/>
    </location>
</feature>
<proteinExistence type="predicted"/>
<gene>
    <name evidence="2" type="ORF">GCM10011385_20620</name>
</gene>
<reference evidence="2" key="1">
    <citation type="journal article" date="2014" name="Int. J. Syst. Evol. Microbiol.">
        <title>Complete genome sequence of Corynebacterium casei LMG S-19264T (=DSM 44701T), isolated from a smear-ripened cheese.</title>
        <authorList>
            <consortium name="US DOE Joint Genome Institute (JGI-PGF)"/>
            <person name="Walter F."/>
            <person name="Albersmeier A."/>
            <person name="Kalinowski J."/>
            <person name="Ruckert C."/>
        </authorList>
    </citation>
    <scope>NUCLEOTIDE SEQUENCE</scope>
    <source>
        <strain evidence="2">CGMCC 1.15320</strain>
    </source>
</reference>
<reference evidence="2" key="2">
    <citation type="submission" date="2020-09" db="EMBL/GenBank/DDBJ databases">
        <authorList>
            <person name="Sun Q."/>
            <person name="Zhou Y."/>
        </authorList>
    </citation>
    <scope>NUCLEOTIDE SEQUENCE</scope>
    <source>
        <strain evidence="2">CGMCC 1.15320</strain>
    </source>
</reference>
<dbReference type="Gene3D" id="3.10.450.50">
    <property type="match status" value="1"/>
</dbReference>
<dbReference type="InterPro" id="IPR032710">
    <property type="entry name" value="NTF2-like_dom_sf"/>
</dbReference>
<comment type="caution">
    <text evidence="2">The sequence shown here is derived from an EMBL/GenBank/DDBJ whole genome shotgun (WGS) entry which is preliminary data.</text>
</comment>
<dbReference type="SUPFAM" id="SSF54427">
    <property type="entry name" value="NTF2-like"/>
    <property type="match status" value="1"/>
</dbReference>
<name>A0A916W506_9HYPH</name>
<evidence type="ECO:0000259" key="1">
    <source>
        <dbReference type="Pfam" id="PF13577"/>
    </source>
</evidence>
<evidence type="ECO:0000313" key="3">
    <source>
        <dbReference type="Proteomes" id="UP000636264"/>
    </source>
</evidence>
<dbReference type="AlphaFoldDB" id="A0A916W506"/>
<dbReference type="EMBL" id="BMIF01000005">
    <property type="protein sequence ID" value="GGA66601.1"/>
    <property type="molecule type" value="Genomic_DNA"/>
</dbReference>
<keyword evidence="3" id="KW-1185">Reference proteome</keyword>
<dbReference type="RefSeq" id="WP_188720970.1">
    <property type="nucleotide sequence ID" value="NZ_BMIF01000005.1"/>
</dbReference>
<dbReference type="Pfam" id="PF13577">
    <property type="entry name" value="SnoaL_4"/>
    <property type="match status" value="1"/>
</dbReference>
<dbReference type="InterPro" id="IPR037401">
    <property type="entry name" value="SnoaL-like"/>
</dbReference>
<organism evidence="2 3">
    <name type="scientific">Nitratireductor aestuarii</name>
    <dbReference type="NCBI Taxonomy" id="1735103"/>
    <lineage>
        <taxon>Bacteria</taxon>
        <taxon>Pseudomonadati</taxon>
        <taxon>Pseudomonadota</taxon>
        <taxon>Alphaproteobacteria</taxon>
        <taxon>Hyphomicrobiales</taxon>
        <taxon>Phyllobacteriaceae</taxon>
        <taxon>Nitratireductor</taxon>
    </lineage>
</organism>
<accession>A0A916W506</accession>
<dbReference type="Proteomes" id="UP000636264">
    <property type="component" value="Unassembled WGS sequence"/>
</dbReference>
<evidence type="ECO:0000313" key="2">
    <source>
        <dbReference type="EMBL" id="GGA66601.1"/>
    </source>
</evidence>
<protein>
    <recommendedName>
        <fullName evidence="1">SnoaL-like domain-containing protein</fullName>
    </recommendedName>
</protein>
<sequence>MKGFRNPDRLTELLDREAIRDCIYTYCRGVDRCDEASLRASYWPDATDRHGAMADGPVETFISKCVEVFKTNPRNIHQVSNILIEFQSETRAAVETYFSAHQRAGQTQVYLAGRYCDLFEKRGEEWRVLDRVVVYDWVAPGEAPAEDEVTRFGPRSPIGCAYPHDPVYRIGTK</sequence>